<evidence type="ECO:0000313" key="3">
    <source>
        <dbReference type="EMBL" id="MBQ0827649.1"/>
    </source>
</evidence>
<proteinExistence type="predicted"/>
<organism evidence="3 4">
    <name type="scientific">Streptomyces tagetis</name>
    <dbReference type="NCBI Taxonomy" id="2820809"/>
    <lineage>
        <taxon>Bacteria</taxon>
        <taxon>Bacillati</taxon>
        <taxon>Actinomycetota</taxon>
        <taxon>Actinomycetes</taxon>
        <taxon>Kitasatosporales</taxon>
        <taxon>Streptomycetaceae</taxon>
        <taxon>Streptomyces</taxon>
    </lineage>
</organism>
<dbReference type="GO" id="GO:0003677">
    <property type="term" value="F:DNA binding"/>
    <property type="evidence" value="ECO:0007669"/>
    <property type="project" value="InterPro"/>
</dbReference>
<dbReference type="EMBL" id="JAGPNL010000003">
    <property type="protein sequence ID" value="MBQ0827649.1"/>
    <property type="molecule type" value="Genomic_DNA"/>
</dbReference>
<accession>A0A941AYM3</accession>
<name>A0A941AYM3_9ACTN</name>
<dbReference type="InterPro" id="IPR001387">
    <property type="entry name" value="Cro/C1-type_HTH"/>
</dbReference>
<evidence type="ECO:0000259" key="2">
    <source>
        <dbReference type="SMART" id="SM00530"/>
    </source>
</evidence>
<dbReference type="CDD" id="cd00093">
    <property type="entry name" value="HTH_XRE"/>
    <property type="match status" value="1"/>
</dbReference>
<dbReference type="SMART" id="SM00530">
    <property type="entry name" value="HTH_XRE"/>
    <property type="match status" value="1"/>
</dbReference>
<dbReference type="Pfam" id="PF01381">
    <property type="entry name" value="HTH_3"/>
    <property type="match status" value="1"/>
</dbReference>
<feature type="region of interest" description="Disordered" evidence="1">
    <location>
        <begin position="1"/>
        <end position="23"/>
    </location>
</feature>
<dbReference type="InterPro" id="IPR010982">
    <property type="entry name" value="Lambda_DNA-bd_dom_sf"/>
</dbReference>
<keyword evidence="4" id="KW-1185">Reference proteome</keyword>
<dbReference type="Proteomes" id="UP000677875">
    <property type="component" value="Unassembled WGS sequence"/>
</dbReference>
<sequence>MPDPVSVTSHQNHPGEDVAEDLARGEDLAALLERLLSQAEGKTQKDLAREAGISYQTLNAWANRTRGTSRIDPDRLRALAGTFRKWGVTTTPREFFAAVGRPAPGPSNEEREARLLWFYRQLPDRQQRLLVEDAEVMFKVVRVGQSVGQ</sequence>
<protein>
    <submittedName>
        <fullName evidence="3">Helix-turn-helix transcriptional regulator</fullName>
    </submittedName>
</protein>
<reference evidence="3" key="1">
    <citation type="submission" date="2021-04" db="EMBL/GenBank/DDBJ databases">
        <title>Genome seq and assembly of Streptomyces sp. RG38.</title>
        <authorList>
            <person name="Chhetri G."/>
        </authorList>
    </citation>
    <scope>NUCLEOTIDE SEQUENCE</scope>
    <source>
        <strain evidence="3">RG38</strain>
    </source>
</reference>
<dbReference type="AlphaFoldDB" id="A0A941AYM3"/>
<dbReference type="Gene3D" id="1.10.260.40">
    <property type="entry name" value="lambda repressor-like DNA-binding domains"/>
    <property type="match status" value="1"/>
</dbReference>
<evidence type="ECO:0000256" key="1">
    <source>
        <dbReference type="SAM" id="MobiDB-lite"/>
    </source>
</evidence>
<feature type="compositionally biased region" description="Basic and acidic residues" evidence="1">
    <location>
        <begin position="13"/>
        <end position="23"/>
    </location>
</feature>
<feature type="compositionally biased region" description="Polar residues" evidence="1">
    <location>
        <begin position="1"/>
        <end position="12"/>
    </location>
</feature>
<gene>
    <name evidence="3" type="ORF">J5Y05_14190</name>
</gene>
<comment type="caution">
    <text evidence="3">The sequence shown here is derived from an EMBL/GenBank/DDBJ whole genome shotgun (WGS) entry which is preliminary data.</text>
</comment>
<feature type="domain" description="HTH cro/C1-type" evidence="2">
    <location>
        <begin position="27"/>
        <end position="86"/>
    </location>
</feature>
<evidence type="ECO:0000313" key="4">
    <source>
        <dbReference type="Proteomes" id="UP000677875"/>
    </source>
</evidence>
<dbReference type="SUPFAM" id="SSF47413">
    <property type="entry name" value="lambda repressor-like DNA-binding domains"/>
    <property type="match status" value="1"/>
</dbReference>